<dbReference type="GO" id="GO:0045159">
    <property type="term" value="F:myosin II binding"/>
    <property type="evidence" value="ECO:0007669"/>
    <property type="project" value="TreeGrafter"/>
</dbReference>
<evidence type="ECO:0000256" key="3">
    <source>
        <dbReference type="SAM" id="MobiDB-lite"/>
    </source>
</evidence>
<accession>A0A200PR23</accession>
<protein>
    <submittedName>
        <fullName evidence="5">WD40 repeat</fullName>
    </submittedName>
</protein>
<dbReference type="GO" id="GO:0019905">
    <property type="term" value="F:syntaxin binding"/>
    <property type="evidence" value="ECO:0007669"/>
    <property type="project" value="TreeGrafter"/>
</dbReference>
<feature type="compositionally biased region" description="Basic and acidic residues" evidence="3">
    <location>
        <begin position="939"/>
        <end position="963"/>
    </location>
</feature>
<dbReference type="SMART" id="SM00320">
    <property type="entry name" value="WD40"/>
    <property type="match status" value="6"/>
</dbReference>
<dbReference type="STRING" id="56857.A0A200PR23"/>
<dbReference type="GO" id="GO:0005737">
    <property type="term" value="C:cytoplasm"/>
    <property type="evidence" value="ECO:0007669"/>
    <property type="project" value="TreeGrafter"/>
</dbReference>
<dbReference type="OrthoDB" id="19944at2759"/>
<dbReference type="Gene3D" id="2.130.10.10">
    <property type="entry name" value="YVTN repeat-like/Quinoprotein amine dehydrogenase"/>
    <property type="match status" value="2"/>
</dbReference>
<gene>
    <name evidence="5" type="ORF">BVC80_9085g38</name>
</gene>
<dbReference type="InParanoid" id="A0A200PR23"/>
<dbReference type="InterPro" id="IPR013905">
    <property type="entry name" value="Lgl_C_dom"/>
</dbReference>
<keyword evidence="6" id="KW-1185">Reference proteome</keyword>
<evidence type="ECO:0000256" key="2">
    <source>
        <dbReference type="ARBA" id="ARBA00022483"/>
    </source>
</evidence>
<dbReference type="EMBL" id="MVGT01004289">
    <property type="protein sequence ID" value="OVA00628.1"/>
    <property type="molecule type" value="Genomic_DNA"/>
</dbReference>
<feature type="domain" description="Lethal giant larvae (Lgl)-like C-terminal" evidence="4">
    <location>
        <begin position="697"/>
        <end position="805"/>
    </location>
</feature>
<feature type="region of interest" description="Disordered" evidence="3">
    <location>
        <begin position="939"/>
        <end position="983"/>
    </location>
</feature>
<dbReference type="GO" id="GO:0005096">
    <property type="term" value="F:GTPase activator activity"/>
    <property type="evidence" value="ECO:0007669"/>
    <property type="project" value="TreeGrafter"/>
</dbReference>
<dbReference type="GO" id="GO:0006893">
    <property type="term" value="P:Golgi to plasma membrane transport"/>
    <property type="evidence" value="ECO:0007669"/>
    <property type="project" value="TreeGrafter"/>
</dbReference>
<dbReference type="FunCoup" id="A0A200PR23">
    <property type="interactions" value="664"/>
</dbReference>
<evidence type="ECO:0000256" key="1">
    <source>
        <dbReference type="ARBA" id="ARBA00008070"/>
    </source>
</evidence>
<evidence type="ECO:0000313" key="6">
    <source>
        <dbReference type="Proteomes" id="UP000195402"/>
    </source>
</evidence>
<dbReference type="Pfam" id="PF08596">
    <property type="entry name" value="Lgl_C"/>
    <property type="match status" value="1"/>
</dbReference>
<evidence type="ECO:0000259" key="4">
    <source>
        <dbReference type="Pfam" id="PF08596"/>
    </source>
</evidence>
<organism evidence="5 6">
    <name type="scientific">Macleaya cordata</name>
    <name type="common">Five-seeded plume-poppy</name>
    <name type="synonym">Bocconia cordata</name>
    <dbReference type="NCBI Taxonomy" id="56857"/>
    <lineage>
        <taxon>Eukaryota</taxon>
        <taxon>Viridiplantae</taxon>
        <taxon>Streptophyta</taxon>
        <taxon>Embryophyta</taxon>
        <taxon>Tracheophyta</taxon>
        <taxon>Spermatophyta</taxon>
        <taxon>Magnoliopsida</taxon>
        <taxon>Ranunculales</taxon>
        <taxon>Papaveraceae</taxon>
        <taxon>Papaveroideae</taxon>
        <taxon>Macleaya</taxon>
    </lineage>
</organism>
<dbReference type="InterPro" id="IPR001680">
    <property type="entry name" value="WD40_rpt"/>
</dbReference>
<comment type="similarity">
    <text evidence="1">Belongs to the WD repeat L(2)GL family.</text>
</comment>
<sequence>MQQPGGNLNTLKSNDVNPRLVFHYGIPTGAVQLAYDSVQKILAISTKDGRIKLLGKDNTQALLESNDTVPSKFLQFLENQGILFNVTVWDIERKQLSHVQIFKQEITSFMVIQHSFYMYVGDSLGNVSTWKLDQEKHHLVQMRYNIPLSASHGNTTEVAGDTAVMYLLPQPMAESKRVLLIFRDGFIVLWGIEESKVIFITGGNMLHSLAHETKKVTSACWACPFGSKVVVGYGNGEILLWSIPSLSNPRSASAINKEDLSATQNVPICKLNLGYKMDKIPIFSLKWVYGDGKASRLYVNGESGSSSSNLFQIILLNEQTESRMIKLALPLSEPCLDMQIISSTSDQIKHKQDSLLLLLKSGHLCAYDDSLIEKYLLQCQTRSPPSLPKQVIVKLPFADSSITAAKFITNDSNPLSAMDEDYKLLAKSSPPILPTETKGKDGSHLSSQFGGFTKAKSLYITGHSDGTINFWDLSCPIFLPISSVKQQSEDDHSVSGIPVTALYIDISSRLLVSGDQSGMVSINMMKYPCDVEIDNFAGNTKKGSIIHGVKLIKVNGAVLSFNVNHCSGHLAVGSDQGYVSVIDMEGPTILSQKQFTSELCTGVISMQFETCSFHGFEKNVLLVAAKDSSIVVLDSDTGSTLSANAVGPKKPYKTLFMQILGNYGSQLSLLVMALYADVSDDLVLLCNEKAVYVYSLIHVVQGIKKVLYKKKFHGTSCCWASTIYNHNSDIALVLLFASGKIEIRSLPELSLLKETSIRGLTLSNSKLNSSSDGSICASSGADLVLVKGDQEVFFVSLLLQKEIYRLLDHISLVYKESVTVIQEVPVSGSIIHKEKKKGIFSSVIKGSKAKPEADTTAEESRVSIGDELSTIFSTENFPLDVENRDHVVVNSDEVELSIDDIDLEDTVQKPKGHNMIPALNKQLTSKFQAIKGKLKQKMVKNEKTSPKKENEDEKNGTVDEIKKRYGFPSSGGSSEAKMAENKLHENLRKLQGINMRTTEMEDTAKSFSALAKEVLRTAEQDKRS</sequence>
<keyword evidence="2" id="KW-0268">Exocytosis</keyword>
<dbReference type="PANTHER" id="PTHR10241">
    <property type="entry name" value="LETHAL 2 GIANT LARVAE PROTEIN"/>
    <property type="match status" value="1"/>
</dbReference>
<dbReference type="SUPFAM" id="SSF50978">
    <property type="entry name" value="WD40 repeat-like"/>
    <property type="match status" value="2"/>
</dbReference>
<comment type="caution">
    <text evidence="5">The sequence shown here is derived from an EMBL/GenBank/DDBJ whole genome shotgun (WGS) entry which is preliminary data.</text>
</comment>
<proteinExistence type="inferred from homology"/>
<dbReference type="InterPro" id="IPR036322">
    <property type="entry name" value="WD40_repeat_dom_sf"/>
</dbReference>
<evidence type="ECO:0000313" key="5">
    <source>
        <dbReference type="EMBL" id="OVA00628.1"/>
    </source>
</evidence>
<dbReference type="Proteomes" id="UP000195402">
    <property type="component" value="Unassembled WGS sequence"/>
</dbReference>
<name>A0A200PR23_MACCD</name>
<dbReference type="GO" id="GO:0006887">
    <property type="term" value="P:exocytosis"/>
    <property type="evidence" value="ECO:0007669"/>
    <property type="project" value="UniProtKB-KW"/>
</dbReference>
<dbReference type="AlphaFoldDB" id="A0A200PR23"/>
<dbReference type="GO" id="GO:0005886">
    <property type="term" value="C:plasma membrane"/>
    <property type="evidence" value="ECO:0007669"/>
    <property type="project" value="TreeGrafter"/>
</dbReference>
<dbReference type="InterPro" id="IPR015943">
    <property type="entry name" value="WD40/YVTN_repeat-like_dom_sf"/>
</dbReference>
<dbReference type="OMA" id="KPNGSCC"/>
<dbReference type="PANTHER" id="PTHR10241:SF27">
    <property type="entry name" value="TRANSDUCIN_WD40 REPEAT-LIKE SUPERFAMILY PROTEIN"/>
    <property type="match status" value="1"/>
</dbReference>
<dbReference type="CDD" id="cd15873">
    <property type="entry name" value="R-SNARE_STXBP5_6"/>
    <property type="match status" value="1"/>
</dbReference>
<reference evidence="5 6" key="1">
    <citation type="journal article" date="2017" name="Mol. Plant">
        <title>The Genome of Medicinal Plant Macleaya cordata Provides New Insights into Benzylisoquinoline Alkaloids Metabolism.</title>
        <authorList>
            <person name="Liu X."/>
            <person name="Liu Y."/>
            <person name="Huang P."/>
            <person name="Ma Y."/>
            <person name="Qing Z."/>
            <person name="Tang Q."/>
            <person name="Cao H."/>
            <person name="Cheng P."/>
            <person name="Zheng Y."/>
            <person name="Yuan Z."/>
            <person name="Zhou Y."/>
            <person name="Liu J."/>
            <person name="Tang Z."/>
            <person name="Zhuo Y."/>
            <person name="Zhang Y."/>
            <person name="Yu L."/>
            <person name="Huang J."/>
            <person name="Yang P."/>
            <person name="Peng Q."/>
            <person name="Zhang J."/>
            <person name="Jiang W."/>
            <person name="Zhang Z."/>
            <person name="Lin K."/>
            <person name="Ro D.K."/>
            <person name="Chen X."/>
            <person name="Xiong X."/>
            <person name="Shang Y."/>
            <person name="Huang S."/>
            <person name="Zeng J."/>
        </authorList>
    </citation>
    <scope>NUCLEOTIDE SEQUENCE [LARGE SCALE GENOMIC DNA]</scope>
    <source>
        <strain evidence="6">cv. BLH2017</strain>
        <tissue evidence="5">Root</tissue>
    </source>
</reference>